<evidence type="ECO:0000313" key="3">
    <source>
        <dbReference type="EMBL" id="KAK7491391.1"/>
    </source>
</evidence>
<feature type="signal peptide" evidence="1">
    <location>
        <begin position="1"/>
        <end position="19"/>
    </location>
</feature>
<dbReference type="InterPro" id="IPR052956">
    <property type="entry name" value="Mesenchyme-surface_protein"/>
</dbReference>
<dbReference type="EMBL" id="JACVVK020000115">
    <property type="protein sequence ID" value="KAK7491391.1"/>
    <property type="molecule type" value="Genomic_DNA"/>
</dbReference>
<accession>A0ABD0KWH9</accession>
<evidence type="ECO:0000313" key="4">
    <source>
        <dbReference type="Proteomes" id="UP001519460"/>
    </source>
</evidence>
<name>A0ABD0KWH9_9CAEN</name>
<gene>
    <name evidence="3" type="ORF">BaRGS_00017369</name>
</gene>
<dbReference type="Pfam" id="PF22494">
    <property type="entry name" value="choice_anch_I"/>
    <property type="match status" value="1"/>
</dbReference>
<keyword evidence="4" id="KW-1185">Reference proteome</keyword>
<evidence type="ECO:0000259" key="2">
    <source>
        <dbReference type="Pfam" id="PF22494"/>
    </source>
</evidence>
<feature type="chain" id="PRO_5044822242" description="Choice-of-anchor I domain-containing protein" evidence="1">
    <location>
        <begin position="20"/>
        <end position="524"/>
    </location>
</feature>
<keyword evidence="1" id="KW-0732">Signal</keyword>
<protein>
    <recommendedName>
        <fullName evidence="2">Choice-of-anchor I domain-containing protein</fullName>
    </recommendedName>
</protein>
<organism evidence="3 4">
    <name type="scientific">Batillaria attramentaria</name>
    <dbReference type="NCBI Taxonomy" id="370345"/>
    <lineage>
        <taxon>Eukaryota</taxon>
        <taxon>Metazoa</taxon>
        <taxon>Spiralia</taxon>
        <taxon>Lophotrochozoa</taxon>
        <taxon>Mollusca</taxon>
        <taxon>Gastropoda</taxon>
        <taxon>Caenogastropoda</taxon>
        <taxon>Sorbeoconcha</taxon>
        <taxon>Cerithioidea</taxon>
        <taxon>Batillariidae</taxon>
        <taxon>Batillaria</taxon>
    </lineage>
</organism>
<sequence>MWLHVIVALLLATSDVTLAKFRLEAGAYLKLPGADGCFAFNNGAADKATYDPQENLLYVIGHNQDVLHVVSLANPAAPQLLSTKVFNVATDGLPDSIKVDSFDPKAMSWNNECSTLMVVSEGDPHEINGVFEDPEADITLLIPSFGDTVDKTAQDLIDADIRQVFERCDSGSGSHVSSRVQDLEPKAVHLASNNVGYIIFQENNAIAALNLTVGANRELLFFNMNRKDFSISLKTRPGVQGLYQPNDMTSFEMNGKMYLVTADQGSIRRYQFGTCQFDESVDGVTWISENQFSNGLSSADQEALRTAMNDPAELGRLRFSKLRKATDGWNGFYGAYDFVTVFGGRSFSIVDVDARQRIYNSGDDFERYFETASDRHKSMYNAGVGPENVAQSSWQDRESPELGPAPSAIAVADWGGTKLVVIANGNVGGLYLYNVTSELTAGVQVAFEQYVRRGNSGQSWAEAYGNPPCISSQGPRIDNDIDDAAVGEPGISDLLYIEDNGVRMFVAVSRIAGSLSFYNLVQDT</sequence>
<comment type="caution">
    <text evidence="3">The sequence shown here is derived from an EMBL/GenBank/DDBJ whole genome shotgun (WGS) entry which is preliminary data.</text>
</comment>
<dbReference type="InterPro" id="IPR055188">
    <property type="entry name" value="Choice_anch_I"/>
</dbReference>
<dbReference type="Proteomes" id="UP001519460">
    <property type="component" value="Unassembled WGS sequence"/>
</dbReference>
<proteinExistence type="predicted"/>
<dbReference type="PANTHER" id="PTHR46928">
    <property type="entry name" value="MESENCHYME-SPECIFIC CELL SURFACE GLYCOPROTEIN"/>
    <property type="match status" value="1"/>
</dbReference>
<evidence type="ECO:0000256" key="1">
    <source>
        <dbReference type="SAM" id="SignalP"/>
    </source>
</evidence>
<reference evidence="3 4" key="1">
    <citation type="journal article" date="2023" name="Sci. Data">
        <title>Genome assembly of the Korean intertidal mud-creeper Batillaria attramentaria.</title>
        <authorList>
            <person name="Patra A.K."/>
            <person name="Ho P.T."/>
            <person name="Jun S."/>
            <person name="Lee S.J."/>
            <person name="Kim Y."/>
            <person name="Won Y.J."/>
        </authorList>
    </citation>
    <scope>NUCLEOTIDE SEQUENCE [LARGE SCALE GENOMIC DNA]</scope>
    <source>
        <strain evidence="3">Wonlab-2016</strain>
    </source>
</reference>
<dbReference type="AlphaFoldDB" id="A0ABD0KWH9"/>
<feature type="domain" description="Choice-of-anchor I" evidence="2">
    <location>
        <begin position="101"/>
        <end position="448"/>
    </location>
</feature>
<dbReference type="PANTHER" id="PTHR46928:SF1">
    <property type="entry name" value="MESENCHYME-SPECIFIC CELL SURFACE GLYCOPROTEIN"/>
    <property type="match status" value="1"/>
</dbReference>